<gene>
    <name evidence="2" type="ORF">B296_00020605</name>
</gene>
<comment type="caution">
    <text evidence="2">The sequence shown here is derived from an EMBL/GenBank/DDBJ whole genome shotgun (WGS) entry which is preliminary data.</text>
</comment>
<dbReference type="Proteomes" id="UP000287651">
    <property type="component" value="Unassembled WGS sequence"/>
</dbReference>
<evidence type="ECO:0000313" key="3">
    <source>
        <dbReference type="Proteomes" id="UP000287651"/>
    </source>
</evidence>
<evidence type="ECO:0000313" key="2">
    <source>
        <dbReference type="EMBL" id="RRT82170.1"/>
    </source>
</evidence>
<evidence type="ECO:0000256" key="1">
    <source>
        <dbReference type="SAM" id="MobiDB-lite"/>
    </source>
</evidence>
<sequence>MTRSEGDPPHLPMNGSKAMVGPEVYPSPPDNTLGDSKKISRCIFQQHNSVKLNPLEEPEEAGILTKSSRSPSRARGDQPKRGALSMAHDNRAIGKP</sequence>
<feature type="region of interest" description="Disordered" evidence="1">
    <location>
        <begin position="53"/>
        <end position="96"/>
    </location>
</feature>
<accession>A0A427B113</accession>
<dbReference type="EMBL" id="AMZH03000750">
    <property type="protein sequence ID" value="RRT82170.1"/>
    <property type="molecule type" value="Genomic_DNA"/>
</dbReference>
<organism evidence="2 3">
    <name type="scientific">Ensete ventricosum</name>
    <name type="common">Abyssinian banana</name>
    <name type="synonym">Musa ensete</name>
    <dbReference type="NCBI Taxonomy" id="4639"/>
    <lineage>
        <taxon>Eukaryota</taxon>
        <taxon>Viridiplantae</taxon>
        <taxon>Streptophyta</taxon>
        <taxon>Embryophyta</taxon>
        <taxon>Tracheophyta</taxon>
        <taxon>Spermatophyta</taxon>
        <taxon>Magnoliopsida</taxon>
        <taxon>Liliopsida</taxon>
        <taxon>Zingiberales</taxon>
        <taxon>Musaceae</taxon>
        <taxon>Ensete</taxon>
    </lineage>
</organism>
<feature type="region of interest" description="Disordered" evidence="1">
    <location>
        <begin position="1"/>
        <end position="38"/>
    </location>
</feature>
<dbReference type="AlphaFoldDB" id="A0A427B113"/>
<proteinExistence type="predicted"/>
<reference evidence="2 3" key="1">
    <citation type="journal article" date="2014" name="Agronomy (Basel)">
        <title>A Draft Genome Sequence for Ensete ventricosum, the Drought-Tolerant Tree Against Hunger.</title>
        <authorList>
            <person name="Harrison J."/>
            <person name="Moore K.A."/>
            <person name="Paszkiewicz K."/>
            <person name="Jones T."/>
            <person name="Grant M."/>
            <person name="Ambacheew D."/>
            <person name="Muzemil S."/>
            <person name="Studholme D.J."/>
        </authorList>
    </citation>
    <scope>NUCLEOTIDE SEQUENCE [LARGE SCALE GENOMIC DNA]</scope>
</reference>
<name>A0A427B113_ENSVE</name>
<protein>
    <submittedName>
        <fullName evidence="2">Uncharacterized protein</fullName>
    </submittedName>
</protein>